<evidence type="ECO:0000313" key="1">
    <source>
        <dbReference type="EMBL" id="MBE9374808.1"/>
    </source>
</evidence>
<dbReference type="AlphaFoldDB" id="A0A929BBW5"/>
<dbReference type="RefSeq" id="WP_193928244.1">
    <property type="nucleotide sequence ID" value="NZ_JADEYC010000015.1"/>
</dbReference>
<sequence length="437" mass="50146">MKDWNQFSPRFKGGQVAERVSSQDSIALVLVIEALGGILQGTPRNILDLSGRISLEKFEDIEIRWDGGCLIVSVKDKHLSYQEAKSELEKFEEILATMPRLGEVAFRIEATALSGSKTRDLQGDLDRLLQVASTEISDELDEVIEEFEEKHGVSGDVAVKSCISSRDLSRDSDTARAIFATQFRSVFPVADFTDDRIEEIFHDYTSRILAGARRRRETIALSQLRRELLEPLVPLELMQTKFDVLRTPFGYVPDQDLGEAWHREHEIAMAVRREVVKKWKRHTRRDLIAYFTYKSRVRCPFCNYPTVRSLLNDGGLGCPKCGWFPYLTVFYACDCRAPVPVIRQPPMDGLDMFSDLLEYVRKERPKCTECGLDVETEKLQDRTFLAHLPWPIEEYSDEKIIQMRIDMGWDGAKYKIEGETPLSLIMKGRASEIFEED</sequence>
<organism evidence="1 2">
    <name type="scientific">Saccharopolyspora montiporae</name>
    <dbReference type="NCBI Taxonomy" id="2781240"/>
    <lineage>
        <taxon>Bacteria</taxon>
        <taxon>Bacillati</taxon>
        <taxon>Actinomycetota</taxon>
        <taxon>Actinomycetes</taxon>
        <taxon>Pseudonocardiales</taxon>
        <taxon>Pseudonocardiaceae</taxon>
        <taxon>Saccharopolyspora</taxon>
    </lineage>
</organism>
<dbReference type="Proteomes" id="UP000598360">
    <property type="component" value="Unassembled WGS sequence"/>
</dbReference>
<comment type="caution">
    <text evidence="1">The sequence shown here is derived from an EMBL/GenBank/DDBJ whole genome shotgun (WGS) entry which is preliminary data.</text>
</comment>
<proteinExistence type="predicted"/>
<dbReference type="EMBL" id="JADEYC010000015">
    <property type="protein sequence ID" value="MBE9374808.1"/>
    <property type="molecule type" value="Genomic_DNA"/>
</dbReference>
<keyword evidence="2" id="KW-1185">Reference proteome</keyword>
<reference evidence="1" key="1">
    <citation type="submission" date="2020-10" db="EMBL/GenBank/DDBJ databases">
        <title>Diversity and distribution of actinomycetes associated with coral in the coast of Hainan.</title>
        <authorList>
            <person name="Li F."/>
        </authorList>
    </citation>
    <scope>NUCLEOTIDE SEQUENCE</scope>
    <source>
        <strain evidence="1">HNM0983</strain>
    </source>
</reference>
<accession>A0A929BBW5</accession>
<gene>
    <name evidence="1" type="ORF">IQ251_10165</name>
</gene>
<evidence type="ECO:0000313" key="2">
    <source>
        <dbReference type="Proteomes" id="UP000598360"/>
    </source>
</evidence>
<protein>
    <submittedName>
        <fullName evidence="1">Uncharacterized protein</fullName>
    </submittedName>
</protein>
<name>A0A929BBW5_9PSEU</name>